<feature type="domain" description="Cyclic nucleotide-binding" evidence="2">
    <location>
        <begin position="238"/>
        <end position="305"/>
    </location>
</feature>
<evidence type="ECO:0000313" key="3">
    <source>
        <dbReference type="EMBL" id="CAA9351384.1"/>
    </source>
</evidence>
<dbReference type="CDD" id="cd00038">
    <property type="entry name" value="CAP_ED"/>
    <property type="match status" value="1"/>
</dbReference>
<dbReference type="Gene3D" id="2.60.120.10">
    <property type="entry name" value="Jelly Rolls"/>
    <property type="match status" value="1"/>
</dbReference>
<dbReference type="SMART" id="SM00100">
    <property type="entry name" value="cNMP"/>
    <property type="match status" value="1"/>
</dbReference>
<gene>
    <name evidence="3" type="ORF">AVDCRST_MAG72-1444</name>
</gene>
<dbReference type="Pfam" id="PF00027">
    <property type="entry name" value="cNMP_binding"/>
    <property type="match status" value="1"/>
</dbReference>
<name>A0A6J4M8K6_9ACTN</name>
<dbReference type="PROSITE" id="PS50042">
    <property type="entry name" value="CNMP_BINDING_3"/>
    <property type="match status" value="1"/>
</dbReference>
<dbReference type="InterPro" id="IPR018488">
    <property type="entry name" value="cNMP-bd_CS"/>
</dbReference>
<dbReference type="AlphaFoldDB" id="A0A6J4M8K6"/>
<dbReference type="InterPro" id="IPR000595">
    <property type="entry name" value="cNMP-bd_dom"/>
</dbReference>
<protein>
    <recommendedName>
        <fullName evidence="2">Cyclic nucleotide-binding domain-containing protein</fullName>
    </recommendedName>
</protein>
<feature type="compositionally biased region" description="Polar residues" evidence="1">
    <location>
        <begin position="112"/>
        <end position="121"/>
    </location>
</feature>
<dbReference type="InterPro" id="IPR018490">
    <property type="entry name" value="cNMP-bd_dom_sf"/>
</dbReference>
<organism evidence="3">
    <name type="scientific">uncultured Nocardioidaceae bacterium</name>
    <dbReference type="NCBI Taxonomy" id="253824"/>
    <lineage>
        <taxon>Bacteria</taxon>
        <taxon>Bacillati</taxon>
        <taxon>Actinomycetota</taxon>
        <taxon>Actinomycetes</taxon>
        <taxon>Propionibacteriales</taxon>
        <taxon>Nocardioidaceae</taxon>
        <taxon>environmental samples</taxon>
    </lineage>
</organism>
<reference evidence="3" key="1">
    <citation type="submission" date="2020-02" db="EMBL/GenBank/DDBJ databases">
        <authorList>
            <person name="Meier V. D."/>
        </authorList>
    </citation>
    <scope>NUCLEOTIDE SEQUENCE</scope>
    <source>
        <strain evidence="3">AVDCRST_MAG72</strain>
    </source>
</reference>
<dbReference type="EMBL" id="CADCUJ010000061">
    <property type="protein sequence ID" value="CAA9351384.1"/>
    <property type="molecule type" value="Genomic_DNA"/>
</dbReference>
<evidence type="ECO:0000259" key="2">
    <source>
        <dbReference type="PROSITE" id="PS50042"/>
    </source>
</evidence>
<dbReference type="SUPFAM" id="SSF51206">
    <property type="entry name" value="cAMP-binding domain-like"/>
    <property type="match status" value="1"/>
</dbReference>
<accession>A0A6J4M8K6</accession>
<feature type="region of interest" description="Disordered" evidence="1">
    <location>
        <begin position="106"/>
        <end position="130"/>
    </location>
</feature>
<dbReference type="PROSITE" id="PS00888">
    <property type="entry name" value="CNMP_BINDING_1"/>
    <property type="match status" value="1"/>
</dbReference>
<sequence length="331" mass="36564">MRFESTVLAVSWIPSEAISGMTRLPFDMGVTRYDDPPPDTMHNFKELLASDRFRFANELRAWIEVEDGRIVDSGYAGRGHINVSTVRLGHREAAFAAVPLPDIQHEPVTEPDSVTFTQTSGGRTGLPAPRRVRRPPYVQIAAPLAWTTLRLTIDKEGSSHSEVVGASPFPRHWVYDDTMQLVAKTGSIDFDSWYRDAFGKHTPWGDTDSPAFVTEVESGLERELSRTIMRGRNRPQRRHLAKGQTLVEQGEPGEALFLLLDGVLAVEVDAEPVAEVGPGAILGERALLEGGRRTSTLRAVTGCRVAIASAQDIDPGVLEEIGRRHRREQAP</sequence>
<dbReference type="InterPro" id="IPR014710">
    <property type="entry name" value="RmlC-like_jellyroll"/>
</dbReference>
<proteinExistence type="predicted"/>
<evidence type="ECO:0000256" key="1">
    <source>
        <dbReference type="SAM" id="MobiDB-lite"/>
    </source>
</evidence>